<evidence type="ECO:0000256" key="1">
    <source>
        <dbReference type="ARBA" id="ARBA00022448"/>
    </source>
</evidence>
<keyword evidence="2" id="KW-0472">Membrane</keyword>
<dbReference type="Pfam" id="PF00005">
    <property type="entry name" value="ABC_tran"/>
    <property type="match status" value="1"/>
</dbReference>
<dbReference type="Gene3D" id="3.40.50.300">
    <property type="entry name" value="P-loop containing nucleotide triphosphate hydrolases"/>
    <property type="match status" value="1"/>
</dbReference>
<keyword evidence="2" id="KW-1003">Cell membrane</keyword>
<dbReference type="InterPro" id="IPR003439">
    <property type="entry name" value="ABC_transporter-like_ATP-bd"/>
</dbReference>
<organism evidence="6 7">
    <name type="scientific">Parachitinimonas caeni</name>
    <dbReference type="NCBI Taxonomy" id="3031301"/>
    <lineage>
        <taxon>Bacteria</taxon>
        <taxon>Pseudomonadati</taxon>
        <taxon>Pseudomonadota</taxon>
        <taxon>Betaproteobacteria</taxon>
        <taxon>Neisseriales</taxon>
        <taxon>Chitinibacteraceae</taxon>
        <taxon>Parachitinimonas</taxon>
    </lineage>
</organism>
<dbReference type="InterPro" id="IPR027417">
    <property type="entry name" value="P-loop_NTPase"/>
</dbReference>
<reference evidence="6" key="1">
    <citation type="submission" date="2023-03" db="EMBL/GenBank/DDBJ databases">
        <title>Chitinimonas shenzhenensis gen. nov., sp. nov., a novel member of family Burkholderiaceae isolated from activated sludge collected in Shen Zhen, China.</title>
        <authorList>
            <person name="Wang X."/>
        </authorList>
    </citation>
    <scope>NUCLEOTIDE SEQUENCE</scope>
    <source>
        <strain evidence="6">DQS-5</strain>
    </source>
</reference>
<keyword evidence="1" id="KW-0813">Transport</keyword>
<evidence type="ECO:0000313" key="6">
    <source>
        <dbReference type="EMBL" id="MDK2123225.1"/>
    </source>
</evidence>
<dbReference type="PANTHER" id="PTHR42939">
    <property type="entry name" value="ABC TRANSPORTER ATP-BINDING PROTEIN ALBC-RELATED"/>
    <property type="match status" value="1"/>
</dbReference>
<dbReference type="InterPro" id="IPR003593">
    <property type="entry name" value="AAA+_ATPase"/>
</dbReference>
<dbReference type="GO" id="GO:0005524">
    <property type="term" value="F:ATP binding"/>
    <property type="evidence" value="ECO:0007669"/>
    <property type="project" value="UniProtKB-KW"/>
</dbReference>
<keyword evidence="3" id="KW-0547">Nucleotide-binding</keyword>
<dbReference type="InterPro" id="IPR051782">
    <property type="entry name" value="ABC_Transporter_VariousFunc"/>
</dbReference>
<evidence type="ECO:0000256" key="4">
    <source>
        <dbReference type="ARBA" id="ARBA00022840"/>
    </source>
</evidence>
<dbReference type="SMART" id="SM00382">
    <property type="entry name" value="AAA"/>
    <property type="match status" value="1"/>
</dbReference>
<keyword evidence="4 6" id="KW-0067">ATP-binding</keyword>
<dbReference type="RefSeq" id="WP_284099515.1">
    <property type="nucleotide sequence ID" value="NZ_JARRAF010000003.1"/>
</dbReference>
<evidence type="ECO:0000256" key="2">
    <source>
        <dbReference type="ARBA" id="ARBA00022475"/>
    </source>
</evidence>
<evidence type="ECO:0000259" key="5">
    <source>
        <dbReference type="PROSITE" id="PS50893"/>
    </source>
</evidence>
<evidence type="ECO:0000313" key="7">
    <source>
        <dbReference type="Proteomes" id="UP001172778"/>
    </source>
</evidence>
<sequence length="303" mass="33816">MTCAIALEGLTKHYRDRKKQSTKALDNVTLSVNQGEAFGFIGPNGAGKSTTIKILTGIISPSSGKASMFGTDVSDHHARLGMGYVPENPYLYDYLTPLEVLKMGVSLHKLKVDNTEKHCMKWLERFSIAHVANKRIRSFSKGMTQRTVLAHALAIQPRLLILDEPLSGLDPIGRKEVVDVLMEYRHQGGTIFFSSHVLHDVERLADRFGLIHKGVLRTVQEPHELVGDTGKVLVRSMGTQAIEGMEKDVGERWSTNIERDQLWPLLEQLRAADHQIVEIKPALTLEGAFVKYVTEDIQPNRAS</sequence>
<proteinExistence type="predicted"/>
<dbReference type="EMBL" id="JARRAF010000003">
    <property type="protein sequence ID" value="MDK2123225.1"/>
    <property type="molecule type" value="Genomic_DNA"/>
</dbReference>
<dbReference type="SUPFAM" id="SSF52540">
    <property type="entry name" value="P-loop containing nucleoside triphosphate hydrolases"/>
    <property type="match status" value="1"/>
</dbReference>
<name>A0ABT7DT34_9NEIS</name>
<evidence type="ECO:0000256" key="3">
    <source>
        <dbReference type="ARBA" id="ARBA00022741"/>
    </source>
</evidence>
<gene>
    <name evidence="6" type="ORF">PZA18_04075</name>
</gene>
<keyword evidence="7" id="KW-1185">Reference proteome</keyword>
<dbReference type="PROSITE" id="PS50893">
    <property type="entry name" value="ABC_TRANSPORTER_2"/>
    <property type="match status" value="1"/>
</dbReference>
<protein>
    <submittedName>
        <fullName evidence="6">ABC transporter ATP-binding protein</fullName>
    </submittedName>
</protein>
<comment type="caution">
    <text evidence="6">The sequence shown here is derived from an EMBL/GenBank/DDBJ whole genome shotgun (WGS) entry which is preliminary data.</text>
</comment>
<dbReference type="PANTHER" id="PTHR42939:SF1">
    <property type="entry name" value="ABC TRANSPORTER ATP-BINDING PROTEIN ALBC-RELATED"/>
    <property type="match status" value="1"/>
</dbReference>
<feature type="domain" description="ABC transporter" evidence="5">
    <location>
        <begin position="5"/>
        <end position="238"/>
    </location>
</feature>
<accession>A0ABT7DT34</accession>
<dbReference type="Proteomes" id="UP001172778">
    <property type="component" value="Unassembled WGS sequence"/>
</dbReference>
<dbReference type="CDD" id="cd03230">
    <property type="entry name" value="ABC_DR_subfamily_A"/>
    <property type="match status" value="1"/>
</dbReference>